<feature type="zinc finger region" description="C3H1-type" evidence="5">
    <location>
        <begin position="85"/>
        <end position="113"/>
    </location>
</feature>
<keyword evidence="4 5" id="KW-0862">Zinc</keyword>
<reference evidence="7" key="1">
    <citation type="submission" date="2021-02" db="EMBL/GenBank/DDBJ databases">
        <authorList>
            <person name="Nowell W R."/>
        </authorList>
    </citation>
    <scope>NUCLEOTIDE SEQUENCE</scope>
    <source>
        <strain evidence="7">Ploen Becks lab</strain>
    </source>
</reference>
<evidence type="ECO:0000256" key="2">
    <source>
        <dbReference type="ARBA" id="ARBA00022737"/>
    </source>
</evidence>
<accession>A0A813UVC3</accession>
<gene>
    <name evidence="7" type="ORF">OXX778_LOCUS8057</name>
</gene>
<dbReference type="InterPro" id="IPR000571">
    <property type="entry name" value="Znf_CCCH"/>
</dbReference>
<dbReference type="SUPFAM" id="SSF90229">
    <property type="entry name" value="CCCH zinc finger"/>
    <property type="match status" value="2"/>
</dbReference>
<proteinExistence type="predicted"/>
<dbReference type="EMBL" id="CAJNOC010001079">
    <property type="protein sequence ID" value="CAF0832857.1"/>
    <property type="molecule type" value="Genomic_DNA"/>
</dbReference>
<evidence type="ECO:0000313" key="8">
    <source>
        <dbReference type="Proteomes" id="UP000663879"/>
    </source>
</evidence>
<keyword evidence="3 5" id="KW-0863">Zinc-finger</keyword>
<name>A0A813UVC3_9BILA</name>
<evidence type="ECO:0000256" key="3">
    <source>
        <dbReference type="ARBA" id="ARBA00022771"/>
    </source>
</evidence>
<dbReference type="PANTHER" id="PTHR12547:SF18">
    <property type="entry name" value="PROTEIN TIS11"/>
    <property type="match status" value="1"/>
</dbReference>
<evidence type="ECO:0000256" key="4">
    <source>
        <dbReference type="ARBA" id="ARBA00022833"/>
    </source>
</evidence>
<evidence type="ECO:0000256" key="1">
    <source>
        <dbReference type="ARBA" id="ARBA00022723"/>
    </source>
</evidence>
<dbReference type="GO" id="GO:0008270">
    <property type="term" value="F:zinc ion binding"/>
    <property type="evidence" value="ECO:0007669"/>
    <property type="project" value="UniProtKB-KW"/>
</dbReference>
<organism evidence="7 8">
    <name type="scientific">Brachionus calyciflorus</name>
    <dbReference type="NCBI Taxonomy" id="104777"/>
    <lineage>
        <taxon>Eukaryota</taxon>
        <taxon>Metazoa</taxon>
        <taxon>Spiralia</taxon>
        <taxon>Gnathifera</taxon>
        <taxon>Rotifera</taxon>
        <taxon>Eurotatoria</taxon>
        <taxon>Monogononta</taxon>
        <taxon>Pseudotrocha</taxon>
        <taxon>Ploima</taxon>
        <taxon>Brachionidae</taxon>
        <taxon>Brachionus</taxon>
    </lineage>
</organism>
<keyword evidence="1 5" id="KW-0479">Metal-binding</keyword>
<dbReference type="InterPro" id="IPR045877">
    <property type="entry name" value="ZFP36-like"/>
</dbReference>
<sequence>MSKNTMPNCMLSNDFYINLIQRLSLFDSIERTKSKFFKTDLCIYFMNKGFCLDGDRCKFAHGVKELKNKPLDINNSNFNEFYFSYYKTRICRNFRINGSCLMGKRCKYAHGINELKKLELYRIPRTDNSRRLDNQYFIEKENLQIQMQMLSFFKALEVIEKKFDNLLRNIKI</sequence>
<dbReference type="PANTHER" id="PTHR12547">
    <property type="entry name" value="CCCH ZINC FINGER/TIS11-RELATED"/>
    <property type="match status" value="1"/>
</dbReference>
<dbReference type="SMART" id="SM00356">
    <property type="entry name" value="ZnF_C3H1"/>
    <property type="match status" value="2"/>
</dbReference>
<feature type="zinc finger region" description="C3H1-type" evidence="5">
    <location>
        <begin position="36"/>
        <end position="64"/>
    </location>
</feature>
<dbReference type="GO" id="GO:0003729">
    <property type="term" value="F:mRNA binding"/>
    <property type="evidence" value="ECO:0007669"/>
    <property type="project" value="InterPro"/>
</dbReference>
<evidence type="ECO:0000313" key="7">
    <source>
        <dbReference type="EMBL" id="CAF0832857.1"/>
    </source>
</evidence>
<comment type="caution">
    <text evidence="7">The sequence shown here is derived from an EMBL/GenBank/DDBJ whole genome shotgun (WGS) entry which is preliminary data.</text>
</comment>
<dbReference type="PROSITE" id="PS50103">
    <property type="entry name" value="ZF_C3H1"/>
    <property type="match status" value="2"/>
</dbReference>
<dbReference type="InterPro" id="IPR036855">
    <property type="entry name" value="Znf_CCCH_sf"/>
</dbReference>
<keyword evidence="2" id="KW-0677">Repeat</keyword>
<evidence type="ECO:0000256" key="5">
    <source>
        <dbReference type="PROSITE-ProRule" id="PRU00723"/>
    </source>
</evidence>
<feature type="domain" description="C3H1-type" evidence="6">
    <location>
        <begin position="85"/>
        <end position="113"/>
    </location>
</feature>
<dbReference type="AlphaFoldDB" id="A0A813UVC3"/>
<dbReference type="Gene3D" id="4.10.1000.10">
    <property type="entry name" value="Zinc finger, CCCH-type"/>
    <property type="match status" value="2"/>
</dbReference>
<feature type="domain" description="C3H1-type" evidence="6">
    <location>
        <begin position="36"/>
        <end position="64"/>
    </location>
</feature>
<dbReference type="FunFam" id="4.10.1000.10:FF:000001">
    <property type="entry name" value="zinc finger CCCH domain-containing protein 15-like"/>
    <property type="match status" value="1"/>
</dbReference>
<dbReference type="Pfam" id="PF00642">
    <property type="entry name" value="zf-CCCH"/>
    <property type="match status" value="2"/>
</dbReference>
<protein>
    <recommendedName>
        <fullName evidence="6">C3H1-type domain-containing protein</fullName>
    </recommendedName>
</protein>
<evidence type="ECO:0000259" key="6">
    <source>
        <dbReference type="PROSITE" id="PS50103"/>
    </source>
</evidence>
<dbReference type="Proteomes" id="UP000663879">
    <property type="component" value="Unassembled WGS sequence"/>
</dbReference>
<dbReference type="OrthoDB" id="410307at2759"/>
<keyword evidence="8" id="KW-1185">Reference proteome</keyword>